<dbReference type="SUPFAM" id="SSF81853">
    <property type="entry name" value="Family 10 polysaccharide lyase"/>
    <property type="match status" value="1"/>
</dbReference>
<organism evidence="2 3">
    <name type="scientific">Daejeonella rubra</name>
    <dbReference type="NCBI Taxonomy" id="990371"/>
    <lineage>
        <taxon>Bacteria</taxon>
        <taxon>Pseudomonadati</taxon>
        <taxon>Bacteroidota</taxon>
        <taxon>Sphingobacteriia</taxon>
        <taxon>Sphingobacteriales</taxon>
        <taxon>Sphingobacteriaceae</taxon>
        <taxon>Daejeonella</taxon>
    </lineage>
</organism>
<proteinExistence type="predicted"/>
<keyword evidence="1" id="KW-0732">Signal</keyword>
<dbReference type="GO" id="GO:0016829">
    <property type="term" value="F:lyase activity"/>
    <property type="evidence" value="ECO:0007669"/>
    <property type="project" value="UniProtKB-KW"/>
</dbReference>
<dbReference type="Gene3D" id="1.50.10.20">
    <property type="match status" value="1"/>
</dbReference>
<dbReference type="OrthoDB" id="9804686at2"/>
<dbReference type="AlphaFoldDB" id="A0A1G9Y1C8"/>
<dbReference type="EMBL" id="FNHH01000034">
    <property type="protein sequence ID" value="SDN02245.1"/>
    <property type="molecule type" value="Genomic_DNA"/>
</dbReference>
<evidence type="ECO:0000313" key="3">
    <source>
        <dbReference type="Proteomes" id="UP000199226"/>
    </source>
</evidence>
<dbReference type="STRING" id="990371.SAMN05421813_13418"/>
<evidence type="ECO:0000313" key="2">
    <source>
        <dbReference type="EMBL" id="SDN02245.1"/>
    </source>
</evidence>
<dbReference type="InterPro" id="IPR012669">
    <property type="entry name" value="Pectate_lyase"/>
</dbReference>
<reference evidence="3" key="1">
    <citation type="submission" date="2016-10" db="EMBL/GenBank/DDBJ databases">
        <authorList>
            <person name="Varghese N."/>
            <person name="Submissions S."/>
        </authorList>
    </citation>
    <scope>NUCLEOTIDE SEQUENCE [LARGE SCALE GENOMIC DNA]</scope>
    <source>
        <strain evidence="3">DSM 24536</strain>
    </source>
</reference>
<name>A0A1G9Y1C8_9SPHI</name>
<dbReference type="Proteomes" id="UP000199226">
    <property type="component" value="Unassembled WGS sequence"/>
</dbReference>
<sequence length="522" mass="59247">MSTFRSIFSAVALSFLIVQSGIAQPKNLNPDVRSAMLSATKFMVEKASTNGGYVAHYLPDFSRRWGELEGFKTQIWVQDPGTVSMGNIFLDAYNATGDEYYYQAAEKVASALIWGQRPEGGWNYMIDFAGDRSLKQWYNTIGKNAWGFEEYYYYYNNTTFDDSNTSGPANFLLRIYLQKMDLKFKPALDKAIQLIIDSQYPLGGWPQRYPLKNNHPKNGKDDYTSFYTFNDEVISGNIDFLIQCYATLGEERFLDPIRRGMNFYLITQQGNPQGGWGQQYNMDLQPTYARSYEPAALMPGFTYTHVLLLLKYYQLTGDSKFLARIPDAIKWLESSMLPQDKREGGTRTHATFIEIGTNKGLYAHRKGSGVSDGHYWHDYDDKNLLAHYGGKANINIQHLKDEYKRISSLPVEEAVKNSPLKVGTVEDGSLPQKQLISGSVNGPVPNEAAINTIIGSLDQDRWLVKHIQISRPYSVTADGKEMNTAKLSDENGKGIVDASEQQYISTREYEKNMSLLIKYLKR</sequence>
<accession>A0A1G9Y1C8</accession>
<feature type="signal peptide" evidence="1">
    <location>
        <begin position="1"/>
        <end position="23"/>
    </location>
</feature>
<protein>
    <submittedName>
        <fullName evidence="2">Pectate lyase, PelA/Pel-15E family</fullName>
    </submittedName>
</protein>
<dbReference type="Pfam" id="PF09492">
    <property type="entry name" value="Pec_lyase"/>
    <property type="match status" value="1"/>
</dbReference>
<dbReference type="RefSeq" id="WP_090706759.1">
    <property type="nucleotide sequence ID" value="NZ_FNHH01000034.1"/>
</dbReference>
<keyword evidence="3" id="KW-1185">Reference proteome</keyword>
<gene>
    <name evidence="2" type="ORF">SAMN05421813_13418</name>
</gene>
<keyword evidence="2" id="KW-0456">Lyase</keyword>
<evidence type="ECO:0000256" key="1">
    <source>
        <dbReference type="SAM" id="SignalP"/>
    </source>
</evidence>
<feature type="chain" id="PRO_5011713232" evidence="1">
    <location>
        <begin position="24"/>
        <end position="522"/>
    </location>
</feature>